<name>A0A9N9BE26_9GLOM</name>
<keyword evidence="4 7" id="KW-0547">Nucleotide-binding</keyword>
<evidence type="ECO:0000259" key="8">
    <source>
        <dbReference type="Pfam" id="PF01137"/>
    </source>
</evidence>
<dbReference type="Gene3D" id="3.65.10.20">
    <property type="entry name" value="RNA 3'-terminal phosphate cyclase domain"/>
    <property type="match status" value="1"/>
</dbReference>
<comment type="catalytic activity">
    <reaction evidence="5">
        <text>a 3'-end 3'-phospho-ribonucleotide-RNA + ATP = a 3'-end 2',3'-cyclophospho-ribonucleotide-RNA + AMP + diphosphate</text>
        <dbReference type="Rhea" id="RHEA:23976"/>
        <dbReference type="Rhea" id="RHEA-COMP:10463"/>
        <dbReference type="Rhea" id="RHEA-COMP:10464"/>
        <dbReference type="ChEBI" id="CHEBI:30616"/>
        <dbReference type="ChEBI" id="CHEBI:33019"/>
        <dbReference type="ChEBI" id="CHEBI:83062"/>
        <dbReference type="ChEBI" id="CHEBI:83064"/>
        <dbReference type="ChEBI" id="CHEBI:456215"/>
        <dbReference type="EC" id="6.5.1.4"/>
    </reaction>
</comment>
<comment type="caution">
    <text evidence="10">The sequence shown here is derived from an EMBL/GenBank/DDBJ whole genome shotgun (WGS) entry which is preliminary data.</text>
</comment>
<dbReference type="GO" id="GO:0005524">
    <property type="term" value="F:ATP binding"/>
    <property type="evidence" value="ECO:0007669"/>
    <property type="project" value="UniProtKB-KW"/>
</dbReference>
<evidence type="ECO:0000256" key="3">
    <source>
        <dbReference type="ARBA" id="ARBA00022598"/>
    </source>
</evidence>
<dbReference type="InterPro" id="IPR017770">
    <property type="entry name" value="RNA3'_term_phos_cyc_type_1"/>
</dbReference>
<dbReference type="EMBL" id="CAJVPS010002291">
    <property type="protein sequence ID" value="CAG8564722.1"/>
    <property type="molecule type" value="Genomic_DNA"/>
</dbReference>
<dbReference type="InterPro" id="IPR013791">
    <property type="entry name" value="RNA3'-term_phos_cycl_insert"/>
</dbReference>
<dbReference type="Gene3D" id="3.30.360.20">
    <property type="entry name" value="RNA 3'-terminal phosphate cyclase, insert domain"/>
    <property type="match status" value="1"/>
</dbReference>
<keyword evidence="11" id="KW-1185">Reference proteome</keyword>
<evidence type="ECO:0000256" key="2">
    <source>
        <dbReference type="ARBA" id="ARBA00012725"/>
    </source>
</evidence>
<dbReference type="AlphaFoldDB" id="A0A9N9BE26"/>
<dbReference type="Pfam" id="PF05189">
    <property type="entry name" value="RTC_insert"/>
    <property type="match status" value="1"/>
</dbReference>
<evidence type="ECO:0000256" key="5">
    <source>
        <dbReference type="ARBA" id="ARBA00024481"/>
    </source>
</evidence>
<evidence type="ECO:0000256" key="4">
    <source>
        <dbReference type="ARBA" id="ARBA00022741"/>
    </source>
</evidence>
<dbReference type="GO" id="GO:0005634">
    <property type="term" value="C:nucleus"/>
    <property type="evidence" value="ECO:0007669"/>
    <property type="project" value="TreeGrafter"/>
</dbReference>
<gene>
    <name evidence="10" type="ORF">ALEPTO_LOCUS6523</name>
</gene>
<proteinExistence type="inferred from homology"/>
<dbReference type="GO" id="GO:0003963">
    <property type="term" value="F:RNA-3'-phosphate cyclase activity"/>
    <property type="evidence" value="ECO:0007669"/>
    <property type="project" value="UniProtKB-EC"/>
</dbReference>
<dbReference type="NCBIfam" id="TIGR03399">
    <property type="entry name" value="RNA_3prim_cycl"/>
    <property type="match status" value="1"/>
</dbReference>
<evidence type="ECO:0000313" key="10">
    <source>
        <dbReference type="EMBL" id="CAG8564722.1"/>
    </source>
</evidence>
<dbReference type="GO" id="GO:0006396">
    <property type="term" value="P:RNA processing"/>
    <property type="evidence" value="ECO:0007669"/>
    <property type="project" value="InterPro"/>
</dbReference>
<keyword evidence="3" id="KW-0436">Ligase</keyword>
<feature type="binding site" evidence="7">
    <location>
        <position position="110"/>
    </location>
    <ligand>
        <name>ATP</name>
        <dbReference type="ChEBI" id="CHEBI:30616"/>
    </ligand>
</feature>
<dbReference type="InterPro" id="IPR036553">
    <property type="entry name" value="RPTC_insert"/>
</dbReference>
<dbReference type="Pfam" id="PF01137">
    <property type="entry name" value="RTC"/>
    <property type="match status" value="1"/>
</dbReference>
<evidence type="ECO:0000313" key="11">
    <source>
        <dbReference type="Proteomes" id="UP000789508"/>
    </source>
</evidence>
<dbReference type="InterPro" id="IPR037136">
    <property type="entry name" value="RNA3'_phos_cyclase_dom_sf"/>
</dbReference>
<dbReference type="PIRSF" id="PIRSF005378">
    <property type="entry name" value="RNA3'_term_phos_cycl_euk"/>
    <property type="match status" value="1"/>
</dbReference>
<accession>A0A9N9BE26</accession>
<evidence type="ECO:0000259" key="9">
    <source>
        <dbReference type="Pfam" id="PF05189"/>
    </source>
</evidence>
<dbReference type="InterPro" id="IPR023797">
    <property type="entry name" value="RNA3'_phos_cyclase_dom"/>
</dbReference>
<comment type="similarity">
    <text evidence="1">Belongs to the RNA 3'-terminal cyclase family. Type 1 subfamily.</text>
</comment>
<keyword evidence="7" id="KW-0067">ATP-binding</keyword>
<dbReference type="SUPFAM" id="SSF55205">
    <property type="entry name" value="EPT/RTPC-like"/>
    <property type="match status" value="2"/>
</dbReference>
<dbReference type="InterPro" id="IPR013792">
    <property type="entry name" value="RNA3'P_cycl/enolpyr_Trfase_a/b"/>
</dbReference>
<evidence type="ECO:0000256" key="6">
    <source>
        <dbReference type="PIRSR" id="PIRSR005378-1"/>
    </source>
</evidence>
<feature type="domain" description="RNA 3'-terminal phosphate cyclase" evidence="8">
    <location>
        <begin position="17"/>
        <end position="368"/>
    </location>
</feature>
<dbReference type="PANTHER" id="PTHR11096">
    <property type="entry name" value="RNA 3' TERMINAL PHOSPHATE CYCLASE"/>
    <property type="match status" value="1"/>
</dbReference>
<sequence length="415" mass="44899">MTDSLTNEILTIDGSLMEGGGQVLRNVVAFSCIMKKPLKIENIRASRDKPGLRPQHVTGLRLLRDIYHAKLSGDEVGSNTIIFEPNNIAVEKTTFLADAKTAGSITLMIQISLPPLIFLALPPKSAFSPPPPAVNIILKGGTSGKAAPTIDFVIEVFKPIVERHFGLAFDVNIIGRGYYPKGGGEVILRVQPLVGKALTPITLLERGHLVSIKGRATIANSANQVAQKMIRSATRILNEANLKGEDNITQINPRIEINYEKIASGKGFEIILWAETSTGCILAGSGVYDRDANFKLDLSPEQLGENAAKELISNLRQGGCVDENLQDQLIIFMALARGKSQLLIGEPTLHTRTAIHYAQIMTGVRFEVSKFSNNDNSTAVSSNIIEQGQEDSHELYLIECEGIGLVAAGPKINEG</sequence>
<feature type="active site" description="Tele-AMP-histidine intermediate" evidence="6">
    <location>
        <position position="350"/>
    </location>
</feature>
<dbReference type="OrthoDB" id="25029at2759"/>
<dbReference type="InterPro" id="IPR000228">
    <property type="entry name" value="RNA3'_term_phos_cyc"/>
</dbReference>
<organism evidence="10 11">
    <name type="scientific">Ambispora leptoticha</name>
    <dbReference type="NCBI Taxonomy" id="144679"/>
    <lineage>
        <taxon>Eukaryota</taxon>
        <taxon>Fungi</taxon>
        <taxon>Fungi incertae sedis</taxon>
        <taxon>Mucoromycota</taxon>
        <taxon>Glomeromycotina</taxon>
        <taxon>Glomeromycetes</taxon>
        <taxon>Archaeosporales</taxon>
        <taxon>Ambisporaceae</taxon>
        <taxon>Ambispora</taxon>
    </lineage>
</organism>
<dbReference type="EC" id="6.5.1.4" evidence="2"/>
<protein>
    <recommendedName>
        <fullName evidence="2">RNA 3'-terminal-phosphate cyclase (ATP)</fullName>
        <ecNumber evidence="2">6.5.1.4</ecNumber>
    </recommendedName>
</protein>
<dbReference type="PANTHER" id="PTHR11096:SF0">
    <property type="entry name" value="RNA 3'-TERMINAL PHOSPHATE CYCLASE"/>
    <property type="match status" value="1"/>
</dbReference>
<evidence type="ECO:0000256" key="7">
    <source>
        <dbReference type="PIRSR" id="PIRSR005378-2"/>
    </source>
</evidence>
<feature type="domain" description="RNA 3'-terminal phosphate cyclase insert" evidence="9">
    <location>
        <begin position="204"/>
        <end position="315"/>
    </location>
</feature>
<dbReference type="Proteomes" id="UP000789508">
    <property type="component" value="Unassembled WGS sequence"/>
</dbReference>
<dbReference type="PROSITE" id="PS01287">
    <property type="entry name" value="RTC"/>
    <property type="match status" value="1"/>
</dbReference>
<dbReference type="InterPro" id="IPR020719">
    <property type="entry name" value="RNA3'_term_phos_cycl-like_CS"/>
</dbReference>
<evidence type="ECO:0000256" key="1">
    <source>
        <dbReference type="ARBA" id="ARBA00009206"/>
    </source>
</evidence>
<reference evidence="10" key="1">
    <citation type="submission" date="2021-06" db="EMBL/GenBank/DDBJ databases">
        <authorList>
            <person name="Kallberg Y."/>
            <person name="Tangrot J."/>
            <person name="Rosling A."/>
        </authorList>
    </citation>
    <scope>NUCLEOTIDE SEQUENCE</scope>
    <source>
        <strain evidence="10">FL130A</strain>
    </source>
</reference>